<dbReference type="RefSeq" id="WP_014190013.1">
    <property type="nucleotide sequence ID" value="NC_016588.1"/>
</dbReference>
<dbReference type="AlphaFoldDB" id="G7ZJ46"/>
<dbReference type="InterPro" id="IPR038573">
    <property type="entry name" value="BrnT_sf"/>
</dbReference>
<accession>G7ZJ46</accession>
<dbReference type="OrthoDB" id="9798158at2"/>
<sequence>MNFEWDERKRETNLAKHGIDFEDAIYIFEGPVREKNDPRDHNGETRIIAYGEVDGRLLVVVYTWRDDARRIISARKANGREQRAYHATLSGVAPQADG</sequence>
<gene>
    <name evidence="1" type="ordered locus">AZOLI_p60184</name>
</gene>
<geneLocation type="plasmid" evidence="1 2">
    <name>AZO_p6</name>
</geneLocation>
<evidence type="ECO:0000313" key="2">
    <source>
        <dbReference type="Proteomes" id="UP000005667"/>
    </source>
</evidence>
<dbReference type="HOGENOM" id="CLU_149290_2_0_5"/>
<proteinExistence type="predicted"/>
<dbReference type="Pfam" id="PF04365">
    <property type="entry name" value="BrnT_toxin"/>
    <property type="match status" value="1"/>
</dbReference>
<keyword evidence="1" id="KW-0614">Plasmid</keyword>
<dbReference type="KEGG" id="ali:AZOLI_p60184"/>
<dbReference type="EMBL" id="FQ311874">
    <property type="protein sequence ID" value="CBS91590.1"/>
    <property type="molecule type" value="Genomic_DNA"/>
</dbReference>
<dbReference type="InterPro" id="IPR007460">
    <property type="entry name" value="BrnT_toxin"/>
</dbReference>
<keyword evidence="2" id="KW-1185">Reference proteome</keyword>
<dbReference type="Proteomes" id="UP000005667">
    <property type="component" value="Plasmid AZO_p6"/>
</dbReference>
<name>G7ZJ46_AZOL4</name>
<protein>
    <recommendedName>
        <fullName evidence="3">BrnT family toxin</fullName>
    </recommendedName>
</protein>
<reference evidence="2" key="1">
    <citation type="journal article" date="2011" name="PLoS Genet.">
        <title>Azospirillum genomes reveal transition of bacteria from aquatic to terrestrial environments.</title>
        <authorList>
            <person name="Wisniewski-Dye F."/>
            <person name="Borziak K."/>
            <person name="Khalsa-Moyers G."/>
            <person name="Alexandre G."/>
            <person name="Sukharnikov L.O."/>
            <person name="Wuichet K."/>
            <person name="Hurst G.B."/>
            <person name="McDonald W.H."/>
            <person name="Robertson J.S."/>
            <person name="Barbe V."/>
            <person name="Calteau A."/>
            <person name="Rouy Z."/>
            <person name="Mangenot S."/>
            <person name="Prigent-Combaret C."/>
            <person name="Normand P."/>
            <person name="Boyer M."/>
            <person name="Siguier P."/>
            <person name="Dessaux Y."/>
            <person name="Elmerich C."/>
            <person name="Condemine G."/>
            <person name="Krishnen G."/>
            <person name="Kennedy I."/>
            <person name="Paterson A.H."/>
            <person name="Gonzalez V."/>
            <person name="Mavingui P."/>
            <person name="Zhulin I.B."/>
        </authorList>
    </citation>
    <scope>NUCLEOTIDE SEQUENCE [LARGE SCALE GENOMIC DNA]</scope>
    <source>
        <strain evidence="2">4B</strain>
    </source>
</reference>
<dbReference type="Gene3D" id="3.10.450.530">
    <property type="entry name" value="Ribonuclease toxin, BrnT, of type II toxin-antitoxin system"/>
    <property type="match status" value="1"/>
</dbReference>
<evidence type="ECO:0000313" key="1">
    <source>
        <dbReference type="EMBL" id="CBS91590.1"/>
    </source>
</evidence>
<organism evidence="1 2">
    <name type="scientific">Azospirillum lipoferum (strain 4B)</name>
    <dbReference type="NCBI Taxonomy" id="862719"/>
    <lineage>
        <taxon>Bacteria</taxon>
        <taxon>Pseudomonadati</taxon>
        <taxon>Pseudomonadota</taxon>
        <taxon>Alphaproteobacteria</taxon>
        <taxon>Rhodospirillales</taxon>
        <taxon>Azospirillaceae</taxon>
        <taxon>Azospirillum</taxon>
    </lineage>
</organism>
<evidence type="ECO:0008006" key="3">
    <source>
        <dbReference type="Google" id="ProtNLM"/>
    </source>
</evidence>